<dbReference type="PROSITE" id="PS51192">
    <property type="entry name" value="HELICASE_ATP_BIND_1"/>
    <property type="match status" value="1"/>
</dbReference>
<evidence type="ECO:0000313" key="8">
    <source>
        <dbReference type="EMBL" id="PWZ52958.1"/>
    </source>
</evidence>
<dbReference type="Pfam" id="PF00270">
    <property type="entry name" value="DEAD"/>
    <property type="match status" value="1"/>
</dbReference>
<dbReference type="GO" id="GO:0003724">
    <property type="term" value="F:RNA helicase activity"/>
    <property type="evidence" value="ECO:0007669"/>
    <property type="project" value="InterPro"/>
</dbReference>
<organism evidence="8">
    <name type="scientific">Zea mays</name>
    <name type="common">Maize</name>
    <dbReference type="NCBI Taxonomy" id="4577"/>
    <lineage>
        <taxon>Eukaryota</taxon>
        <taxon>Viridiplantae</taxon>
        <taxon>Streptophyta</taxon>
        <taxon>Embryophyta</taxon>
        <taxon>Tracheophyta</taxon>
        <taxon>Spermatophyta</taxon>
        <taxon>Magnoliopsida</taxon>
        <taxon>Liliopsida</taxon>
        <taxon>Poales</taxon>
        <taxon>Poaceae</taxon>
        <taxon>PACMAD clade</taxon>
        <taxon>Panicoideae</taxon>
        <taxon>Andropogonodae</taxon>
        <taxon>Andropogoneae</taxon>
        <taxon>Tripsacinae</taxon>
        <taxon>Zea</taxon>
    </lineage>
</organism>
<dbReference type="InterPro" id="IPR014001">
    <property type="entry name" value="Helicase_ATP-bd"/>
</dbReference>
<reference evidence="9" key="4">
    <citation type="submission" date="2021-05" db="UniProtKB">
        <authorList>
            <consortium name="EnsemblPlants"/>
        </authorList>
    </citation>
    <scope>IDENTIFICATION</scope>
    <source>
        <strain evidence="9">cv. B73</strain>
    </source>
</reference>
<dbReference type="PANTHER" id="PTHR47959:SF8">
    <property type="entry name" value="RNA HELICASE"/>
    <property type="match status" value="1"/>
</dbReference>
<feature type="short sequence motif" description="Q motif" evidence="5">
    <location>
        <begin position="5"/>
        <end position="33"/>
    </location>
</feature>
<name>A0A317Y2V2_MAIZE</name>
<reference evidence="10" key="1">
    <citation type="submission" date="2015-12" db="EMBL/GenBank/DDBJ databases">
        <title>Update maize B73 reference genome by single molecule sequencing technologies.</title>
        <authorList>
            <consortium name="Maize Genome Sequencing Project"/>
            <person name="Ware D."/>
        </authorList>
    </citation>
    <scope>NUCLEOTIDE SEQUENCE [LARGE SCALE GENOMIC DNA]</scope>
    <source>
        <strain evidence="10">cv. B73</strain>
    </source>
</reference>
<reference evidence="8" key="2">
    <citation type="journal article" date="2018" name="Nat. Genet.">
        <title>Extensive intraspecific gene order and gene structural variations between Mo17 and other maize genomes.</title>
        <authorList>
            <person name="Sun S."/>
            <person name="Zhou Y."/>
            <person name="Chen J."/>
            <person name="Shi J."/>
            <person name="Zhao H."/>
            <person name="Zhao H."/>
            <person name="Song W."/>
            <person name="Zhang M."/>
            <person name="Cui Y."/>
            <person name="Dong X."/>
            <person name="Liu H."/>
            <person name="Ma X."/>
            <person name="Jiao Y."/>
            <person name="Wang B."/>
            <person name="Wei X."/>
            <person name="Stein J.C."/>
            <person name="Glaubitz J.C."/>
            <person name="Lu F."/>
            <person name="Yu G."/>
            <person name="Liang C."/>
            <person name="Fengler K."/>
            <person name="Li B."/>
            <person name="Rafalski A."/>
            <person name="Schnable P.S."/>
            <person name="Ware D.H."/>
            <person name="Buckler E.S."/>
            <person name="Lai J."/>
        </authorList>
    </citation>
    <scope>NUCLEOTIDE SEQUENCE [LARGE SCALE GENOMIC DNA]</scope>
    <source>
        <tissue evidence="8">Seedling</tissue>
    </source>
</reference>
<dbReference type="InterPro" id="IPR011545">
    <property type="entry name" value="DEAD/DEAH_box_helicase_dom"/>
</dbReference>
<evidence type="ECO:0000313" key="9">
    <source>
        <dbReference type="EnsemblPlants" id="Zm00001eb042430_P001"/>
    </source>
</evidence>
<evidence type="ECO:0000256" key="4">
    <source>
        <dbReference type="ARBA" id="ARBA00022840"/>
    </source>
</evidence>
<dbReference type="InterPro" id="IPR050079">
    <property type="entry name" value="DEAD_box_RNA_helicase"/>
</dbReference>
<dbReference type="InterPro" id="IPR027417">
    <property type="entry name" value="P-loop_NTPase"/>
</dbReference>
<evidence type="ECO:0000259" key="7">
    <source>
        <dbReference type="PROSITE" id="PS51195"/>
    </source>
</evidence>
<dbReference type="SUPFAM" id="SSF52540">
    <property type="entry name" value="P-loop containing nucleoside triphosphate hydrolases"/>
    <property type="match status" value="1"/>
</dbReference>
<evidence type="ECO:0000256" key="3">
    <source>
        <dbReference type="ARBA" id="ARBA00022806"/>
    </source>
</evidence>
<dbReference type="Proteomes" id="UP000007305">
    <property type="component" value="Chromosome 1"/>
</dbReference>
<dbReference type="GO" id="GO:0005524">
    <property type="term" value="F:ATP binding"/>
    <property type="evidence" value="ECO:0007669"/>
    <property type="project" value="UniProtKB-KW"/>
</dbReference>
<keyword evidence="1" id="KW-0547">Nucleotide-binding</keyword>
<dbReference type="Proteomes" id="UP000251960">
    <property type="component" value="Chromosome 1"/>
</dbReference>
<dbReference type="Gramene" id="Zm00001eb042430_T001">
    <property type="protein sequence ID" value="Zm00001eb042430_P001"/>
    <property type="gene ID" value="Zm00001eb042430"/>
</dbReference>
<dbReference type="InterPro" id="IPR014014">
    <property type="entry name" value="RNA_helicase_DEAD_Q_motif"/>
</dbReference>
<dbReference type="Gene3D" id="3.40.50.300">
    <property type="entry name" value="P-loop containing nucleotide triphosphate hydrolases"/>
    <property type="match status" value="1"/>
</dbReference>
<evidence type="ECO:0000256" key="5">
    <source>
        <dbReference type="PROSITE-ProRule" id="PRU00552"/>
    </source>
</evidence>
<dbReference type="PANTHER" id="PTHR47959">
    <property type="entry name" value="ATP-DEPENDENT RNA HELICASE RHLE-RELATED"/>
    <property type="match status" value="1"/>
</dbReference>
<reference evidence="9" key="3">
    <citation type="submission" date="2019-07" db="EMBL/GenBank/DDBJ databases">
        <authorList>
            <person name="Seetharam A."/>
            <person name="Woodhouse M."/>
            <person name="Cannon E."/>
        </authorList>
    </citation>
    <scope>NUCLEOTIDE SEQUENCE [LARGE SCALE GENOMIC DNA]</scope>
    <source>
        <strain evidence="9">cv. B73</strain>
    </source>
</reference>
<accession>A0A804LWX8</accession>
<gene>
    <name evidence="8" type="primary">Os08g0416100_2</name>
    <name evidence="8" type="ORF">Zm00014a_010607</name>
</gene>
<dbReference type="PROSITE" id="PS51195">
    <property type="entry name" value="Q_MOTIF"/>
    <property type="match status" value="1"/>
</dbReference>
<proteinExistence type="predicted"/>
<evidence type="ECO:0000259" key="6">
    <source>
        <dbReference type="PROSITE" id="PS51192"/>
    </source>
</evidence>
<evidence type="ECO:0000256" key="2">
    <source>
        <dbReference type="ARBA" id="ARBA00022801"/>
    </source>
</evidence>
<evidence type="ECO:0000313" key="10">
    <source>
        <dbReference type="Proteomes" id="UP000007305"/>
    </source>
</evidence>
<dbReference type="GO" id="GO:0003676">
    <property type="term" value="F:nucleic acid binding"/>
    <property type="evidence" value="ECO:0007669"/>
    <property type="project" value="InterPro"/>
</dbReference>
<dbReference type="EnsemblPlants" id="Zm00001eb042430_T001">
    <property type="protein sequence ID" value="Zm00001eb042430_P001"/>
    <property type="gene ID" value="Zm00001eb042430"/>
</dbReference>
<keyword evidence="2" id="KW-0378">Hydrolase</keyword>
<evidence type="ECO:0000256" key="1">
    <source>
        <dbReference type="ARBA" id="ARBA00022741"/>
    </source>
</evidence>
<sequence>MVQTGGFESMGLCKEVYHGVRHKGYRVPTPIQRKTMPLILAGVDVAAMARTGSGKTAAFLVPMLQRLRRLDPSAGVHALILSPTRDLASRDADAQVL</sequence>
<keyword evidence="3 8" id="KW-0347">Helicase</keyword>
<keyword evidence="10" id="KW-1185">Reference proteome</keyword>
<accession>A0A317Y2V2</accession>
<dbReference type="AlphaFoldDB" id="A0A317Y2V2"/>
<keyword evidence="4" id="KW-0067">ATP-binding</keyword>
<feature type="domain" description="Helicase ATP-binding" evidence="6">
    <location>
        <begin position="36"/>
        <end position="97"/>
    </location>
</feature>
<dbReference type="GO" id="GO:0016787">
    <property type="term" value="F:hydrolase activity"/>
    <property type="evidence" value="ECO:0007669"/>
    <property type="project" value="UniProtKB-KW"/>
</dbReference>
<protein>
    <submittedName>
        <fullName evidence="8">DEAD-box ATP-dependent RNA helicase 29</fullName>
    </submittedName>
</protein>
<feature type="domain" description="DEAD-box RNA helicase Q" evidence="7">
    <location>
        <begin position="5"/>
        <end position="33"/>
    </location>
</feature>
<dbReference type="EMBL" id="NCVQ01000001">
    <property type="protein sequence ID" value="PWZ52958.1"/>
    <property type="molecule type" value="Genomic_DNA"/>
</dbReference>
<dbReference type="FunCoup" id="A0A317Y2V2">
    <property type="interactions" value="21"/>
</dbReference>